<feature type="compositionally biased region" description="Pro residues" evidence="1">
    <location>
        <begin position="1"/>
        <end position="15"/>
    </location>
</feature>
<evidence type="ECO:0000313" key="4">
    <source>
        <dbReference type="Proteomes" id="UP000516093"/>
    </source>
</evidence>
<evidence type="ECO:0000313" key="3">
    <source>
        <dbReference type="EMBL" id="QNP53941.1"/>
    </source>
</evidence>
<evidence type="ECO:0000256" key="2">
    <source>
        <dbReference type="SAM" id="Phobius"/>
    </source>
</evidence>
<dbReference type="Proteomes" id="UP000516093">
    <property type="component" value="Chromosome"/>
</dbReference>
<name>A0A7H0H075_9BACT</name>
<feature type="compositionally biased region" description="Low complexity" evidence="1">
    <location>
        <begin position="148"/>
        <end position="174"/>
    </location>
</feature>
<dbReference type="AlphaFoldDB" id="A0A7H0H075"/>
<protein>
    <submittedName>
        <fullName evidence="3">Uncharacterized protein</fullName>
    </submittedName>
</protein>
<gene>
    <name evidence="3" type="ORF">H9L05_10675</name>
</gene>
<keyword evidence="2" id="KW-0472">Membrane</keyword>
<dbReference type="RefSeq" id="WP_187734117.1">
    <property type="nucleotide sequence ID" value="NZ_CP060784.1"/>
</dbReference>
<feature type="region of interest" description="Disordered" evidence="1">
    <location>
        <begin position="111"/>
        <end position="226"/>
    </location>
</feature>
<feature type="region of interest" description="Disordered" evidence="1">
    <location>
        <begin position="1"/>
        <end position="78"/>
    </location>
</feature>
<keyword evidence="2" id="KW-0812">Transmembrane</keyword>
<keyword evidence="2" id="KW-1133">Transmembrane helix</keyword>
<evidence type="ECO:0000256" key="1">
    <source>
        <dbReference type="SAM" id="MobiDB-lite"/>
    </source>
</evidence>
<accession>A0A7H0H075</accession>
<feature type="compositionally biased region" description="Polar residues" evidence="1">
    <location>
        <begin position="44"/>
        <end position="61"/>
    </location>
</feature>
<reference evidence="3 4" key="1">
    <citation type="submission" date="2020-08" db="EMBL/GenBank/DDBJ databases">
        <title>Genome sequence of Hymenobacter qilianensis JCM 19763T.</title>
        <authorList>
            <person name="Hyun D.-W."/>
            <person name="Bae J.-W."/>
        </authorList>
    </citation>
    <scope>NUCLEOTIDE SEQUENCE [LARGE SCALE GENOMIC DNA]</scope>
    <source>
        <strain evidence="3 4">JCM 19763</strain>
    </source>
</reference>
<sequence length="355" mass="37906">MFTPPVVPPVPPVVPPREQSQASPKRPAPPIDTFTRPVEMVKVGSSSYRDADSLTPTEPQVSDSRRSRPAIPPPSGRSPLATALIIGGILALLALIAYLVMDDRESERLTSLSRSGADTVSVAPEVGPQVEQLELPSVTDADAESDTARVTPALPATPPAATTDSARSAPAPAAQEPIVPAPTPSASEATAPATTSAPSTAPEEGQAASDQTPVTSPASSAKVGEVEAKVRSALSSYYEDLKAPPFNAAQHFAPAVERFYTLQNTTPAAISAELDRSHFPEFLEGETQGIPGSLTISEPVRDGSRVVTYLEKSRAFRKSRQQYQNTTAQVRIRFNRDFKIVYLRQERLLENTFSE</sequence>
<proteinExistence type="predicted"/>
<feature type="transmembrane region" description="Helical" evidence="2">
    <location>
        <begin position="80"/>
        <end position="101"/>
    </location>
</feature>
<dbReference type="KEGG" id="hqi:H9L05_10675"/>
<organism evidence="3 4">
    <name type="scientific">Hymenobacter qilianensis</name>
    <dbReference type="NCBI Taxonomy" id="1385715"/>
    <lineage>
        <taxon>Bacteria</taxon>
        <taxon>Pseudomonadati</taxon>
        <taxon>Bacteroidota</taxon>
        <taxon>Cytophagia</taxon>
        <taxon>Cytophagales</taxon>
        <taxon>Hymenobacteraceae</taxon>
        <taxon>Hymenobacter</taxon>
    </lineage>
</organism>
<feature type="compositionally biased region" description="Polar residues" evidence="1">
    <location>
        <begin position="208"/>
        <end position="219"/>
    </location>
</feature>
<keyword evidence="4" id="KW-1185">Reference proteome</keyword>
<dbReference type="EMBL" id="CP060784">
    <property type="protein sequence ID" value="QNP53941.1"/>
    <property type="molecule type" value="Genomic_DNA"/>
</dbReference>
<feature type="compositionally biased region" description="Low complexity" evidence="1">
    <location>
        <begin position="184"/>
        <end position="204"/>
    </location>
</feature>